<feature type="compositionally biased region" description="Basic and acidic residues" evidence="1">
    <location>
        <begin position="7"/>
        <end position="23"/>
    </location>
</feature>
<protein>
    <submittedName>
        <fullName evidence="2">Uncharacterized protein</fullName>
    </submittedName>
</protein>
<feature type="region of interest" description="Disordered" evidence="1">
    <location>
        <begin position="1"/>
        <end position="27"/>
    </location>
</feature>
<dbReference type="Gene3D" id="1.25.10.10">
    <property type="entry name" value="Leucine-rich Repeat Variant"/>
    <property type="match status" value="1"/>
</dbReference>
<reference evidence="2" key="2">
    <citation type="submission" date="2020-11" db="EMBL/GenBank/DDBJ databases">
        <authorList>
            <person name="McCartney M.A."/>
            <person name="Auch B."/>
            <person name="Kono T."/>
            <person name="Mallez S."/>
            <person name="Becker A."/>
            <person name="Gohl D.M."/>
            <person name="Silverstein K.A.T."/>
            <person name="Koren S."/>
            <person name="Bechman K.B."/>
            <person name="Herman A."/>
            <person name="Abrahante J.E."/>
            <person name="Garbe J."/>
        </authorList>
    </citation>
    <scope>NUCLEOTIDE SEQUENCE</scope>
    <source>
        <strain evidence="2">Duluth1</strain>
        <tissue evidence="2">Whole animal</tissue>
    </source>
</reference>
<evidence type="ECO:0000313" key="3">
    <source>
        <dbReference type="Proteomes" id="UP000828390"/>
    </source>
</evidence>
<comment type="caution">
    <text evidence="2">The sequence shown here is derived from an EMBL/GenBank/DDBJ whole genome shotgun (WGS) entry which is preliminary data.</text>
</comment>
<evidence type="ECO:0000256" key="1">
    <source>
        <dbReference type="SAM" id="MobiDB-lite"/>
    </source>
</evidence>
<dbReference type="Proteomes" id="UP000828390">
    <property type="component" value="Unassembled WGS sequence"/>
</dbReference>
<gene>
    <name evidence="2" type="ORF">DPMN_145506</name>
</gene>
<dbReference type="InterPro" id="IPR011989">
    <property type="entry name" value="ARM-like"/>
</dbReference>
<dbReference type="AlphaFoldDB" id="A0A9D4FA10"/>
<sequence length="233" mass="26261">MTVLSASREHREPKSLAPEEKAGKVLPGNELGHARDVYAFAVMVENWIDKLEPLGMGSGKPMISPFPPSEAKTELLEISACLEQFALKSMEDGKAFVRCYLADGSSSCSQLLQKLLYLPEELLAKRLAPRLLSHFVLLDQTTIQHVQTSGNDLTSSSMDKVQPLFSEAVIQRYIIPKVVKIFTVNDYHVHVLMLTYFTKFVHIVSKEYLETEILPQVRILYTVYLTPCLPIYS</sequence>
<name>A0A9D4FA10_DREPO</name>
<dbReference type="EMBL" id="JAIWYP010000007">
    <property type="protein sequence ID" value="KAH3792017.1"/>
    <property type="molecule type" value="Genomic_DNA"/>
</dbReference>
<organism evidence="2 3">
    <name type="scientific">Dreissena polymorpha</name>
    <name type="common">Zebra mussel</name>
    <name type="synonym">Mytilus polymorpha</name>
    <dbReference type="NCBI Taxonomy" id="45954"/>
    <lineage>
        <taxon>Eukaryota</taxon>
        <taxon>Metazoa</taxon>
        <taxon>Spiralia</taxon>
        <taxon>Lophotrochozoa</taxon>
        <taxon>Mollusca</taxon>
        <taxon>Bivalvia</taxon>
        <taxon>Autobranchia</taxon>
        <taxon>Heteroconchia</taxon>
        <taxon>Euheterodonta</taxon>
        <taxon>Imparidentia</taxon>
        <taxon>Neoheterodontei</taxon>
        <taxon>Myida</taxon>
        <taxon>Dreissenoidea</taxon>
        <taxon>Dreissenidae</taxon>
        <taxon>Dreissena</taxon>
    </lineage>
</organism>
<evidence type="ECO:0000313" key="2">
    <source>
        <dbReference type="EMBL" id="KAH3792017.1"/>
    </source>
</evidence>
<proteinExistence type="predicted"/>
<accession>A0A9D4FA10</accession>
<keyword evidence="3" id="KW-1185">Reference proteome</keyword>
<reference evidence="2" key="1">
    <citation type="journal article" date="2019" name="bioRxiv">
        <title>The Genome of the Zebra Mussel, Dreissena polymorpha: A Resource for Invasive Species Research.</title>
        <authorList>
            <person name="McCartney M.A."/>
            <person name="Auch B."/>
            <person name="Kono T."/>
            <person name="Mallez S."/>
            <person name="Zhang Y."/>
            <person name="Obille A."/>
            <person name="Becker A."/>
            <person name="Abrahante J.E."/>
            <person name="Garbe J."/>
            <person name="Badalamenti J.P."/>
            <person name="Herman A."/>
            <person name="Mangelson H."/>
            <person name="Liachko I."/>
            <person name="Sullivan S."/>
            <person name="Sone E.D."/>
            <person name="Koren S."/>
            <person name="Silverstein K.A.T."/>
            <person name="Beckman K.B."/>
            <person name="Gohl D.M."/>
        </authorList>
    </citation>
    <scope>NUCLEOTIDE SEQUENCE</scope>
    <source>
        <strain evidence="2">Duluth1</strain>
        <tissue evidence="2">Whole animal</tissue>
    </source>
</reference>